<keyword evidence="7" id="KW-0175">Coiled coil</keyword>
<dbReference type="GO" id="GO:0016020">
    <property type="term" value="C:membrane"/>
    <property type="evidence" value="ECO:0007669"/>
    <property type="project" value="UniProtKB-SubCell"/>
</dbReference>
<name>A0A2N5DYZ6_9GAMM</name>
<comment type="subcellular location">
    <subcellularLocation>
        <location evidence="1">Membrane</location>
        <topology evidence="1">Single-pass membrane protein</topology>
    </subcellularLocation>
</comment>
<protein>
    <submittedName>
        <fullName evidence="11">Secretion protein HlyD</fullName>
    </submittedName>
</protein>
<dbReference type="InterPro" id="IPR058982">
    <property type="entry name" value="Beta-barrel_AprE"/>
</dbReference>
<dbReference type="PROSITE" id="PS00543">
    <property type="entry name" value="HLYD_FAMILY"/>
    <property type="match status" value="1"/>
</dbReference>
<keyword evidence="3" id="KW-0813">Transport</keyword>
<reference evidence="11 12" key="1">
    <citation type="submission" date="2017-12" db="EMBL/GenBank/DDBJ databases">
        <title>Characterization of six clinical isolates of Enterochimera gen. nov., a novel genus of the Yersiniaciae family and the three species Enterochimera arupensis sp. nov., Enterochimera coloradensis sp. nov, and Enterochimera californica sp. nov.</title>
        <authorList>
            <person name="Rossi A."/>
            <person name="Fisher M."/>
        </authorList>
    </citation>
    <scope>NUCLEOTIDE SEQUENCE [LARGE SCALE GENOMIC DNA]</scope>
    <source>
        <strain evidence="12">2016-Iso4</strain>
    </source>
</reference>
<dbReference type="Pfam" id="PF25917">
    <property type="entry name" value="BSH_RND"/>
    <property type="match status" value="1"/>
</dbReference>
<dbReference type="Gene3D" id="1.10.287.470">
    <property type="entry name" value="Helix hairpin bin"/>
    <property type="match status" value="1"/>
</dbReference>
<dbReference type="Proteomes" id="UP000234503">
    <property type="component" value="Unassembled WGS sequence"/>
</dbReference>
<evidence type="ECO:0000256" key="5">
    <source>
        <dbReference type="ARBA" id="ARBA00022989"/>
    </source>
</evidence>
<evidence type="ECO:0000259" key="10">
    <source>
        <dbReference type="Pfam" id="PF26002"/>
    </source>
</evidence>
<dbReference type="PRINTS" id="PR01490">
    <property type="entry name" value="RTXTOXIND"/>
</dbReference>
<keyword evidence="4 8" id="KW-0812">Transmembrane</keyword>
<evidence type="ECO:0000256" key="6">
    <source>
        <dbReference type="ARBA" id="ARBA00023136"/>
    </source>
</evidence>
<dbReference type="PANTHER" id="PTHR30386">
    <property type="entry name" value="MEMBRANE FUSION SUBUNIT OF EMRAB-TOLC MULTIDRUG EFFLUX PUMP"/>
    <property type="match status" value="1"/>
</dbReference>
<evidence type="ECO:0000256" key="8">
    <source>
        <dbReference type="SAM" id="Phobius"/>
    </source>
</evidence>
<feature type="domain" description="AprE-like beta-barrel" evidence="10">
    <location>
        <begin position="274"/>
        <end position="366"/>
    </location>
</feature>
<dbReference type="PANTHER" id="PTHR30386:SF26">
    <property type="entry name" value="TRANSPORT PROTEIN COMB"/>
    <property type="match status" value="1"/>
</dbReference>
<evidence type="ECO:0000256" key="3">
    <source>
        <dbReference type="ARBA" id="ARBA00022448"/>
    </source>
</evidence>
<evidence type="ECO:0000256" key="1">
    <source>
        <dbReference type="ARBA" id="ARBA00004167"/>
    </source>
</evidence>
<keyword evidence="5 8" id="KW-1133">Transmembrane helix</keyword>
<evidence type="ECO:0000256" key="4">
    <source>
        <dbReference type="ARBA" id="ARBA00022692"/>
    </source>
</evidence>
<accession>A0A2N5DYZ6</accession>
<gene>
    <name evidence="11" type="ORF">CYR32_14685</name>
</gene>
<dbReference type="GO" id="GO:0009306">
    <property type="term" value="P:protein secretion"/>
    <property type="evidence" value="ECO:0007669"/>
    <property type="project" value="InterPro"/>
</dbReference>
<dbReference type="RefSeq" id="WP_101825712.1">
    <property type="nucleotide sequence ID" value="NZ_PJZH01000016.1"/>
</dbReference>
<dbReference type="Gene3D" id="2.40.50.100">
    <property type="match status" value="1"/>
</dbReference>
<feature type="domain" description="Multidrug resistance protein MdtA-like barrel-sandwich hybrid" evidence="9">
    <location>
        <begin position="63"/>
        <end position="261"/>
    </location>
</feature>
<organism evidence="11 12">
    <name type="scientific">Chimaeribacter coloradensis</name>
    <dbReference type="NCBI Taxonomy" id="2060068"/>
    <lineage>
        <taxon>Bacteria</taxon>
        <taxon>Pseudomonadati</taxon>
        <taxon>Pseudomonadota</taxon>
        <taxon>Gammaproteobacteria</taxon>
        <taxon>Enterobacterales</taxon>
        <taxon>Yersiniaceae</taxon>
        <taxon>Chimaeribacter</taxon>
    </lineage>
</organism>
<evidence type="ECO:0000256" key="2">
    <source>
        <dbReference type="ARBA" id="ARBA00009477"/>
    </source>
</evidence>
<dbReference type="AlphaFoldDB" id="A0A2N5DYZ6"/>
<evidence type="ECO:0000313" key="11">
    <source>
        <dbReference type="EMBL" id="PLR32895.1"/>
    </source>
</evidence>
<dbReference type="Gene3D" id="2.40.30.170">
    <property type="match status" value="1"/>
</dbReference>
<dbReference type="OrthoDB" id="9775513at2"/>
<dbReference type="Pfam" id="PF26002">
    <property type="entry name" value="Beta-barrel_AprE"/>
    <property type="match status" value="1"/>
</dbReference>
<keyword evidence="6 8" id="KW-0472">Membrane</keyword>
<dbReference type="InterPro" id="IPR050739">
    <property type="entry name" value="MFP"/>
</dbReference>
<comment type="caution">
    <text evidence="11">The sequence shown here is derived from an EMBL/GenBank/DDBJ whole genome shotgun (WGS) entry which is preliminary data.</text>
</comment>
<dbReference type="SUPFAM" id="SSF111369">
    <property type="entry name" value="HlyD-like secretion proteins"/>
    <property type="match status" value="1"/>
</dbReference>
<feature type="transmembrane region" description="Helical" evidence="8">
    <location>
        <begin position="19"/>
        <end position="38"/>
    </location>
</feature>
<feature type="coiled-coil region" evidence="7">
    <location>
        <begin position="145"/>
        <end position="203"/>
    </location>
</feature>
<dbReference type="EMBL" id="PJZH01000016">
    <property type="protein sequence ID" value="PLR32895.1"/>
    <property type="molecule type" value="Genomic_DNA"/>
</dbReference>
<evidence type="ECO:0000256" key="7">
    <source>
        <dbReference type="SAM" id="Coils"/>
    </source>
</evidence>
<dbReference type="InterPro" id="IPR058625">
    <property type="entry name" value="MdtA-like_BSH"/>
</dbReference>
<keyword evidence="12" id="KW-1185">Reference proteome</keyword>
<evidence type="ECO:0000259" key="9">
    <source>
        <dbReference type="Pfam" id="PF25917"/>
    </source>
</evidence>
<comment type="similarity">
    <text evidence="2">Belongs to the membrane fusion protein (MFP) (TC 8.A.1) family.</text>
</comment>
<evidence type="ECO:0000313" key="12">
    <source>
        <dbReference type="Proteomes" id="UP000234503"/>
    </source>
</evidence>
<dbReference type="InterPro" id="IPR006144">
    <property type="entry name" value="Secretion_HlyD_CS"/>
</dbReference>
<sequence length="388" mass="43577">MTHIVSDEFERDQKRVSGIIWLSLLALVVFFVWAYFAVLDEVTVGTGKVTPSSRAQQIESFDGGVIKQLLVQEGSIVDKGQILARLDPTRFQSNYGEAAARVQTLRASAERLTAELTGEPLKFSAQTMKSPELVARERQYYLSRLQNRNETVKNLQDSLRLVEQELRMTEPLVAKGAAGQVEVIRLRRQASEIRGKIDEARNQYAVKAREEQVKNNADLEAELQVMAGKEDQVTRAELFSPVRGIVKDIQVTTVGGVLQPGGKLMEIVPIEDQLLIETRINPRDIAYIRPGLPATVKITAYDSSIYGDLKGKVETVSPDTIQDEVKRDQFYYRVYVRTDKAILTNKAGREFPIVPGMVATVDIKTGQKSVLDYLLKPLNKVKESLRER</sequence>
<proteinExistence type="inferred from homology"/>